<feature type="non-terminal residue" evidence="1">
    <location>
        <position position="64"/>
    </location>
</feature>
<reference evidence="1" key="1">
    <citation type="submission" date="2021-06" db="EMBL/GenBank/DDBJ databases">
        <authorList>
            <person name="Kallberg Y."/>
            <person name="Tangrot J."/>
            <person name="Rosling A."/>
        </authorList>
    </citation>
    <scope>NUCLEOTIDE SEQUENCE</scope>
    <source>
        <strain evidence="1">AU212A</strain>
    </source>
</reference>
<evidence type="ECO:0000313" key="2">
    <source>
        <dbReference type="Proteomes" id="UP000789860"/>
    </source>
</evidence>
<keyword evidence="2" id="KW-1185">Reference proteome</keyword>
<dbReference type="Proteomes" id="UP000789860">
    <property type="component" value="Unassembled WGS sequence"/>
</dbReference>
<accession>A0ACA9N7G9</accession>
<comment type="caution">
    <text evidence="1">The sequence shown here is derived from an EMBL/GenBank/DDBJ whole genome shotgun (WGS) entry which is preliminary data.</text>
</comment>
<sequence>SKEIEKIFEVLANSRKNTICIFVTSKTDGYTNRVILKAIESEYNIILTNKFYLFCDLYEFINYK</sequence>
<dbReference type="EMBL" id="CAJVPM010021179">
    <property type="protein sequence ID" value="CAG8638907.1"/>
    <property type="molecule type" value="Genomic_DNA"/>
</dbReference>
<name>A0ACA9N7G9_9GLOM</name>
<evidence type="ECO:0000313" key="1">
    <source>
        <dbReference type="EMBL" id="CAG8638907.1"/>
    </source>
</evidence>
<protein>
    <submittedName>
        <fullName evidence="1">7388_t:CDS:1</fullName>
    </submittedName>
</protein>
<organism evidence="1 2">
    <name type="scientific">Scutellospora calospora</name>
    <dbReference type="NCBI Taxonomy" id="85575"/>
    <lineage>
        <taxon>Eukaryota</taxon>
        <taxon>Fungi</taxon>
        <taxon>Fungi incertae sedis</taxon>
        <taxon>Mucoromycota</taxon>
        <taxon>Glomeromycotina</taxon>
        <taxon>Glomeromycetes</taxon>
        <taxon>Diversisporales</taxon>
        <taxon>Gigasporaceae</taxon>
        <taxon>Scutellospora</taxon>
    </lineage>
</organism>
<gene>
    <name evidence="1" type="ORF">SCALOS_LOCUS8250</name>
</gene>
<feature type="non-terminal residue" evidence="1">
    <location>
        <position position="1"/>
    </location>
</feature>
<proteinExistence type="predicted"/>